<dbReference type="InterPro" id="IPR017359">
    <property type="entry name" value="Phi-like"/>
</dbReference>
<dbReference type="CDD" id="cd23829">
    <property type="entry name" value="RWD_RWDD2"/>
    <property type="match status" value="1"/>
</dbReference>
<dbReference type="PIRSF" id="PIRSF038021">
    <property type="entry name" value="UCP038021_RWDD2"/>
    <property type="match status" value="1"/>
</dbReference>
<organism evidence="2">
    <name type="scientific">Petromyzon marinus</name>
    <name type="common">Sea lamprey</name>
    <dbReference type="NCBI Taxonomy" id="7757"/>
    <lineage>
        <taxon>Eukaryota</taxon>
        <taxon>Metazoa</taxon>
        <taxon>Chordata</taxon>
        <taxon>Craniata</taxon>
        <taxon>Vertebrata</taxon>
        <taxon>Cyclostomata</taxon>
        <taxon>Hyperoartia</taxon>
        <taxon>Petromyzontiformes</taxon>
        <taxon>Petromyzontidae</taxon>
        <taxon>Petromyzon</taxon>
    </lineage>
</organism>
<dbReference type="STRING" id="7757.ENSPMAP00000005099"/>
<reference evidence="2" key="1">
    <citation type="submission" date="2025-08" db="UniProtKB">
        <authorList>
            <consortium name="Ensembl"/>
        </authorList>
    </citation>
    <scope>IDENTIFICATION</scope>
</reference>
<accession>S4RIR7</accession>
<evidence type="ECO:0000259" key="1">
    <source>
        <dbReference type="PROSITE" id="PS50908"/>
    </source>
</evidence>
<dbReference type="PANTHER" id="PTHR15955">
    <property type="entry name" value="RWD DOMAIN CONTAINING PROTEIN 2"/>
    <property type="match status" value="1"/>
</dbReference>
<sequence>MPMSTLDEAELQLSELEMLGSMFPHAGEMTIPDPGPPAELARWVQHPDEPPPRGYVGFTVRHPTIAGLDAVCHFPHHYPTQPPEIYARADSMGRAEQGRLNGELRAFLREHGAGSLRVLAVLDWLADNAPQLHAASAAPAPVPGGESPRPRAAFSRLWIYSHHIYNKDKRRDLVSWARDLDLTGFLMPGKPGLVCAEGPAAACDEYWARVRRLQWQKIGIRHREDFPPIAAEVPGGTAGESSPLPRFEPPFREEAFDVHGTHMDLGQLRRFLEAHGCGEAFTIVFGVEKK</sequence>
<dbReference type="PANTHER" id="PTHR15955:SF8">
    <property type="entry name" value="RWD DOMAIN-CONTAINING PROTEIN 2B-RELATED"/>
    <property type="match status" value="1"/>
</dbReference>
<evidence type="ECO:0000313" key="2">
    <source>
        <dbReference type="Ensembl" id="ENSPMAP00000005099.1"/>
    </source>
</evidence>
<dbReference type="Gene3D" id="3.10.110.10">
    <property type="entry name" value="Ubiquitin Conjugating Enzyme"/>
    <property type="match status" value="1"/>
</dbReference>
<dbReference type="Ensembl" id="ENSPMAT00000005118.1">
    <property type="protein sequence ID" value="ENSPMAP00000005099.1"/>
    <property type="gene ID" value="ENSPMAG00000004642.1"/>
</dbReference>
<dbReference type="InterPro" id="IPR010541">
    <property type="entry name" value="Prp3_C"/>
</dbReference>
<dbReference type="GeneTree" id="ENSGT00390000007224"/>
<dbReference type="InterPro" id="IPR016135">
    <property type="entry name" value="UBQ-conjugating_enzyme/RWD"/>
</dbReference>
<proteinExistence type="predicted"/>
<feature type="domain" description="RWD" evidence="1">
    <location>
        <begin position="14"/>
        <end position="132"/>
    </location>
</feature>
<dbReference type="OMA" id="IDAYMSF"/>
<reference evidence="2" key="2">
    <citation type="submission" date="2025-09" db="UniProtKB">
        <authorList>
            <consortium name="Ensembl"/>
        </authorList>
    </citation>
    <scope>IDENTIFICATION</scope>
</reference>
<name>S4RIR7_PETMA</name>
<dbReference type="Pfam" id="PF06544">
    <property type="entry name" value="Prp3_C"/>
    <property type="match status" value="1"/>
</dbReference>
<dbReference type="InterPro" id="IPR059181">
    <property type="entry name" value="RWDD2A-B_C"/>
</dbReference>
<dbReference type="AlphaFoldDB" id="S4RIR7"/>
<dbReference type="HOGENOM" id="CLU_046295_1_0_1"/>
<dbReference type="SUPFAM" id="SSF54495">
    <property type="entry name" value="UBC-like"/>
    <property type="match status" value="1"/>
</dbReference>
<dbReference type="CDD" id="cd24163">
    <property type="entry name" value="RWDD2_C"/>
    <property type="match status" value="1"/>
</dbReference>
<protein>
    <recommendedName>
        <fullName evidence="1">RWD domain-containing protein</fullName>
    </recommendedName>
</protein>
<dbReference type="InterPro" id="IPR006575">
    <property type="entry name" value="RWD_dom"/>
</dbReference>
<dbReference type="PROSITE" id="PS50908">
    <property type="entry name" value="RWD"/>
    <property type="match status" value="1"/>
</dbReference>
<dbReference type="Pfam" id="PF05773">
    <property type="entry name" value="RWD"/>
    <property type="match status" value="1"/>
</dbReference>